<keyword evidence="1" id="KW-0732">Signal</keyword>
<dbReference type="InParanoid" id="Q9U3J9"/>
<proteinExistence type="predicted"/>
<protein>
    <submittedName>
        <fullName evidence="3">Ground-like domain-containing protein</fullName>
    </submittedName>
</protein>
<dbReference type="KEGG" id="cel:CELE_F11E6.2"/>
<feature type="domain" description="Ground-like" evidence="2">
    <location>
        <begin position="26"/>
        <end position="100"/>
    </location>
</feature>
<dbReference type="Pfam" id="PF04155">
    <property type="entry name" value="Ground-like"/>
    <property type="match status" value="1"/>
</dbReference>
<dbReference type="IntAct" id="Q9U3J9">
    <property type="interactions" value="1"/>
</dbReference>
<dbReference type="EMBL" id="BX284604">
    <property type="protein sequence ID" value="CAB62799.1"/>
    <property type="molecule type" value="Genomic_DNA"/>
</dbReference>
<dbReference type="RefSeq" id="NP_503117.1">
    <property type="nucleotide sequence ID" value="NM_070716.7"/>
</dbReference>
<dbReference type="AGR" id="WB:WBGene00001733"/>
<evidence type="ECO:0000259" key="2">
    <source>
        <dbReference type="Pfam" id="PF04155"/>
    </source>
</evidence>
<dbReference type="CTD" id="178534"/>
<dbReference type="FunCoup" id="Q9U3J9">
    <property type="interactions" value="235"/>
</dbReference>
<dbReference type="STRING" id="6239.F11E6.2.1"/>
<name>Q9U3J9_CAEEL</name>
<evidence type="ECO:0000313" key="4">
    <source>
        <dbReference type="Proteomes" id="UP000001940"/>
    </source>
</evidence>
<dbReference type="InterPro" id="IPR007284">
    <property type="entry name" value="Ground-like_dom"/>
</dbReference>
<feature type="chain" id="PRO_5004333892" evidence="1">
    <location>
        <begin position="20"/>
        <end position="103"/>
    </location>
</feature>
<dbReference type="HOGENOM" id="CLU_2266144_0_0_1"/>
<gene>
    <name evidence="3 5" type="primary">grl-24</name>
    <name evidence="3" type="ORF">CELE_F11E6.2</name>
    <name evidence="5" type="ORF">F11E6.2</name>
</gene>
<dbReference type="PaxDb" id="6239-F11E6.2"/>
<evidence type="ECO:0000313" key="3">
    <source>
        <dbReference type="EMBL" id="CAB62799.1"/>
    </source>
</evidence>
<keyword evidence="4" id="KW-1185">Reference proteome</keyword>
<dbReference type="AlphaFoldDB" id="Q9U3J9"/>
<dbReference type="eggNOG" id="ENOG502TJTY">
    <property type="taxonomic scope" value="Eukaryota"/>
</dbReference>
<dbReference type="Proteomes" id="UP000001940">
    <property type="component" value="Chromosome IV"/>
</dbReference>
<evidence type="ECO:0000256" key="1">
    <source>
        <dbReference type="SAM" id="SignalP"/>
    </source>
</evidence>
<reference evidence="3 4" key="1">
    <citation type="journal article" date="1998" name="Science">
        <title>Genome sequence of the nematode C. elegans: a platform for investigating biology.</title>
        <authorList>
            <consortium name="The C. elegans sequencing consortium"/>
            <person name="Sulson J.E."/>
            <person name="Waterston R."/>
        </authorList>
    </citation>
    <scope>NUCLEOTIDE SEQUENCE [LARGE SCALE GENOMIC DNA]</scope>
    <source>
        <strain evidence="3 4">Bristol N2</strain>
    </source>
</reference>
<organism evidence="3 4">
    <name type="scientific">Caenorhabditis elegans</name>
    <dbReference type="NCBI Taxonomy" id="6239"/>
    <lineage>
        <taxon>Eukaryota</taxon>
        <taxon>Metazoa</taxon>
        <taxon>Ecdysozoa</taxon>
        <taxon>Nematoda</taxon>
        <taxon>Chromadorea</taxon>
        <taxon>Rhabditida</taxon>
        <taxon>Rhabditina</taxon>
        <taxon>Rhabditomorpha</taxon>
        <taxon>Rhabditoidea</taxon>
        <taxon>Rhabditidae</taxon>
        <taxon>Peloderinae</taxon>
        <taxon>Caenorhabditis</taxon>
    </lineage>
</organism>
<feature type="signal peptide" evidence="1">
    <location>
        <begin position="1"/>
        <end position="19"/>
    </location>
</feature>
<dbReference type="WormBase" id="F11E6.2">
    <property type="protein sequence ID" value="CE19782"/>
    <property type="gene ID" value="WBGene00001733"/>
    <property type="gene designation" value="grl-24"/>
</dbReference>
<sequence length="103" mass="11940">MSSLLLLLVLVMFFTLASCQDDNFEGERCNDVILYDIIKKASKKTDDPVIIRRTSMDTMQNVFPLARSMGCICTDRNFQFPDFTNHRYCSVRVSNFRCHAIVF</sequence>
<evidence type="ECO:0000313" key="5">
    <source>
        <dbReference type="WormBase" id="F11E6.2"/>
    </source>
</evidence>
<dbReference type="UCSC" id="F11E6.2">
    <property type="organism name" value="c. elegans"/>
</dbReference>
<accession>Q9U3J9</accession>
<dbReference type="OMA" id="CNDVILY"/>
<dbReference type="OrthoDB" id="5852786at2759"/>
<dbReference type="GeneID" id="178534"/>